<evidence type="ECO:0000313" key="3">
    <source>
        <dbReference type="Proteomes" id="UP000254866"/>
    </source>
</evidence>
<dbReference type="AlphaFoldDB" id="A0A370TI27"/>
<name>A0A370TI27_9HELO</name>
<dbReference type="RefSeq" id="XP_031867833.1">
    <property type="nucleotide sequence ID" value="XM_032015564.1"/>
</dbReference>
<dbReference type="OrthoDB" id="3563608at2759"/>
<evidence type="ECO:0000256" key="1">
    <source>
        <dbReference type="SAM" id="MobiDB-lite"/>
    </source>
</evidence>
<keyword evidence="3" id="KW-1185">Reference proteome</keyword>
<reference evidence="2 3" key="1">
    <citation type="journal article" date="2018" name="IMA Fungus">
        <title>IMA Genome-F 9: Draft genome sequence of Annulohypoxylon stygium, Aspergillus mulundensis, Berkeleyomyces basicola (syn. Thielaviopsis basicola), Ceratocystis smalleyi, two Cercospora beticola strains, Coleophoma cylindrospora, Fusarium fracticaudum, Phialophora cf. hyalina, and Morchella septimelata.</title>
        <authorList>
            <person name="Wingfield B.D."/>
            <person name="Bills G.F."/>
            <person name="Dong Y."/>
            <person name="Huang W."/>
            <person name="Nel W.J."/>
            <person name="Swalarsk-Parry B.S."/>
            <person name="Vaghefi N."/>
            <person name="Wilken P.M."/>
            <person name="An Z."/>
            <person name="de Beer Z.W."/>
            <person name="De Vos L."/>
            <person name="Chen L."/>
            <person name="Duong T.A."/>
            <person name="Gao Y."/>
            <person name="Hammerbacher A."/>
            <person name="Kikkert J.R."/>
            <person name="Li Y."/>
            <person name="Li H."/>
            <person name="Li K."/>
            <person name="Li Q."/>
            <person name="Liu X."/>
            <person name="Ma X."/>
            <person name="Naidoo K."/>
            <person name="Pethybridge S.J."/>
            <person name="Sun J."/>
            <person name="Steenkamp E.T."/>
            <person name="van der Nest M.A."/>
            <person name="van Wyk S."/>
            <person name="Wingfield M.J."/>
            <person name="Xiong C."/>
            <person name="Yue Q."/>
            <person name="Zhang X."/>
        </authorList>
    </citation>
    <scope>NUCLEOTIDE SEQUENCE [LARGE SCALE GENOMIC DNA]</scope>
    <source>
        <strain evidence="2 3">BP 5553</strain>
    </source>
</reference>
<feature type="region of interest" description="Disordered" evidence="1">
    <location>
        <begin position="1"/>
        <end position="57"/>
    </location>
</feature>
<dbReference type="GeneID" id="43599790"/>
<evidence type="ECO:0000313" key="2">
    <source>
        <dbReference type="EMBL" id="RDL35010.1"/>
    </source>
</evidence>
<dbReference type="Proteomes" id="UP000254866">
    <property type="component" value="Unassembled WGS sequence"/>
</dbReference>
<proteinExistence type="predicted"/>
<sequence length="57" mass="6155">MPAQEVKQPQSQQMEMVIPKPQEADRVNTEQPRAAEQMTAEPVSMRGGGKGGICCGL</sequence>
<comment type="caution">
    <text evidence="2">The sequence shown here is derived from an EMBL/GenBank/DDBJ whole genome shotgun (WGS) entry which is preliminary data.</text>
</comment>
<accession>A0A370TI27</accession>
<protein>
    <submittedName>
        <fullName evidence="2">Uncharacterized protein</fullName>
    </submittedName>
</protein>
<dbReference type="EMBL" id="NPIC01000006">
    <property type="protein sequence ID" value="RDL35010.1"/>
    <property type="molecule type" value="Genomic_DNA"/>
</dbReference>
<gene>
    <name evidence="2" type="ORF">BP5553_06941</name>
</gene>
<feature type="compositionally biased region" description="Gly residues" evidence="1">
    <location>
        <begin position="46"/>
        <end position="57"/>
    </location>
</feature>
<organism evidence="2 3">
    <name type="scientific">Venustampulla echinocandica</name>
    <dbReference type="NCBI Taxonomy" id="2656787"/>
    <lineage>
        <taxon>Eukaryota</taxon>
        <taxon>Fungi</taxon>
        <taxon>Dikarya</taxon>
        <taxon>Ascomycota</taxon>
        <taxon>Pezizomycotina</taxon>
        <taxon>Leotiomycetes</taxon>
        <taxon>Helotiales</taxon>
        <taxon>Pleuroascaceae</taxon>
        <taxon>Venustampulla</taxon>
    </lineage>
</organism>